<dbReference type="Proteomes" id="UP000664032">
    <property type="component" value="Unassembled WGS sequence"/>
</dbReference>
<keyword evidence="2" id="KW-1185">Reference proteome</keyword>
<protein>
    <submittedName>
        <fullName evidence="1">Uncharacterized protein</fullName>
    </submittedName>
</protein>
<sequence>MNDSNFNLASITPNHPATTLRFAAGLVSANLTLELLCIFTVYAHVMESNNSESDSGASRRWSFRQPLKAMGAKSFDKNNSLKHQSKSSSKEGQTEVASRSTGLDTSTLTNSHPHIGSDDTKISGRKLKLTGRVLQTLVTRALEIADPNPVKVALGLIKTIIDVAQIIKQNKDTIARAIVKTGQRLELVEATLSQITLGRKEEEALWLNHFKTALLDSLNELKELDDKSKLVSALDHEDITVTIRGIFERIDDSRVELELALGIRTFKAIYQVDKAFKDQFLERLRPSNIAHHDYNLEGQEGQMLHRRVCTPGTRVGILGHIVAWAKDISETSPKVFWLFGHVGSGKTTIAYSIARRFEFAGDSDDTIVLGANFFASRQFDETRLSKYIVPTIVYHLALKCKPFAEALYHSGRLEVINHNIATQLDALLFGPWKKCESARRADTSIPQHYLIVIDALDEIERSGGSQFLLILFDILNRYHQNDLYGLKFFLTSRTNKEIVDHVNSLLRKEIYHLQDVKEEDAREDISKYLRSCLPHFVGRPELDALQEHAAGLFIYAATFVKLLEHRKPAEQKRVLNNLLSNQKARQSQSSLQDSQMLLNRLYYDILIDAFGSHSGDERMDRLSILYTFLCAKEPLTIAAAADILFEVDVEEEDPEFSYLPVAKDVVERLHSVIYVKDDRVLFYHKSFPDFMMDKARSRDFWLDLPNHHRRLTNDCFRLMENMLRFNIANIPTSFYFDEEVGTIKAEIERNIPPSLRYACRHWDHHLCSTVPITSSEPLNQTLSCFLKLKALFWIEAMNLLGFRGHCYPMLQAARDWTATLSDTSALLSRHFAEAAYFAVYFSGSPASLSTPHLYISSLATWPRSLHPCGNWKAHFPRIPRFRNALQGGTTVMSFLTNGEVISVAISADDTHIVAGLSDGSVRVWHGLTGEVEHLLEGHDDQVNSVSISGNGGLIASGSTDKSIRLWDTLTGEAKGLIKGHNSIINAVALSKDGTQVVSGASDKLLRIWDTLTGTLKATLLGHLAIVKSVTFSSDGSRIISGAADNSIRVWDVSTGTEVYSLSGHTDWVYSVAFSDDGTSIVSGSADGLILIWDTSKREVTKTLKGHIGLVKSVAFSLDGTRIVSGGTDCSVRLWNVSTGKETNLFKGHVDYVYSVAFTGDGTRIISSSADRTIRMWDAVRGEEEVHITQGHSSAVKSVAISRDGSLIVTGSSDKSVRVWSGAGQVMHVLMGHKGSVNSVAISEDATLVVSGSSDNSIRVWDALTGEQKCLLERHTSSVQSVSFAGNSTSRIRSGSGKKIIRLSDDWDFVMEQEHKFSLKSRDSRYYNPSPADCCWNRREKPWVNSIAFSPTAIIAVAGLDNGLVQLITVANGHLRKVTNLQRHSASVNSVTFSRDGCRIVSGSDDGTAHVSSVNLTFDRGIILAKCDLIGTLECHWQVQSVSFSNDGRRIAAGLADGSIIIYHASKFYALYGMYGHRSSVRSLTFSMDNTRLISGSDDASVRVWNVASIEKWELQMELWCKLENATNGAPPYSISPDDNDRLDMMKFSNFKMGEVMGEERFQGLTDTLKLPLNDCSTFEVEPQDIRYVHQRALVMDSLNVTGWLYMPLDVKYGKYLMFVPPSDQLPDDSNIITIPESCVSRVDFTDAKIGDEWSLCYSPKPME</sequence>
<comment type="caution">
    <text evidence="1">The sequence shown here is derived from an EMBL/GenBank/DDBJ whole genome shotgun (WGS) entry which is preliminary data.</text>
</comment>
<accession>A0ACB8GWF2</accession>
<evidence type="ECO:0000313" key="1">
    <source>
        <dbReference type="EMBL" id="KAH9480078.1"/>
    </source>
</evidence>
<reference evidence="1" key="1">
    <citation type="submission" date="2021-10" db="EMBL/GenBank/DDBJ databases">
        <title>Psilocybe cubensis genome.</title>
        <authorList>
            <person name="Mckernan K.J."/>
            <person name="Crawford S."/>
            <person name="Trippe A."/>
            <person name="Kane L.T."/>
            <person name="Mclaughlin S."/>
        </authorList>
    </citation>
    <scope>NUCLEOTIDE SEQUENCE</scope>
    <source>
        <strain evidence="1">MGC-MH-2018</strain>
    </source>
</reference>
<evidence type="ECO:0000313" key="2">
    <source>
        <dbReference type="Proteomes" id="UP000664032"/>
    </source>
</evidence>
<dbReference type="EMBL" id="JAFIQS020000006">
    <property type="protein sequence ID" value="KAH9480078.1"/>
    <property type="molecule type" value="Genomic_DNA"/>
</dbReference>
<proteinExistence type="predicted"/>
<gene>
    <name evidence="1" type="ORF">JR316_0006675</name>
</gene>
<organism evidence="1 2">
    <name type="scientific">Psilocybe cubensis</name>
    <name type="common">Psychedelic mushroom</name>
    <name type="synonym">Stropharia cubensis</name>
    <dbReference type="NCBI Taxonomy" id="181762"/>
    <lineage>
        <taxon>Eukaryota</taxon>
        <taxon>Fungi</taxon>
        <taxon>Dikarya</taxon>
        <taxon>Basidiomycota</taxon>
        <taxon>Agaricomycotina</taxon>
        <taxon>Agaricomycetes</taxon>
        <taxon>Agaricomycetidae</taxon>
        <taxon>Agaricales</taxon>
        <taxon>Agaricineae</taxon>
        <taxon>Strophariaceae</taxon>
        <taxon>Psilocybe</taxon>
    </lineage>
</organism>
<name>A0ACB8GWF2_PSICU</name>